<evidence type="ECO:0000256" key="1">
    <source>
        <dbReference type="ARBA" id="ARBA00004196"/>
    </source>
</evidence>
<dbReference type="SUPFAM" id="SSF52833">
    <property type="entry name" value="Thioredoxin-like"/>
    <property type="match status" value="1"/>
</dbReference>
<evidence type="ECO:0000256" key="4">
    <source>
        <dbReference type="ARBA" id="ARBA00023157"/>
    </source>
</evidence>
<evidence type="ECO:0000259" key="7">
    <source>
        <dbReference type="PROSITE" id="PS51352"/>
    </source>
</evidence>
<name>A0A2V3VZM5_9BACI</name>
<evidence type="ECO:0000256" key="6">
    <source>
        <dbReference type="SAM" id="Phobius"/>
    </source>
</evidence>
<dbReference type="InterPro" id="IPR036249">
    <property type="entry name" value="Thioredoxin-like_sf"/>
</dbReference>
<evidence type="ECO:0000313" key="8">
    <source>
        <dbReference type="EMBL" id="PXW87016.1"/>
    </source>
</evidence>
<keyword evidence="5" id="KW-0676">Redox-active center</keyword>
<dbReference type="Proteomes" id="UP000247978">
    <property type="component" value="Unassembled WGS sequence"/>
</dbReference>
<dbReference type="AlphaFoldDB" id="A0A2V3VZM5"/>
<dbReference type="GO" id="GO:0016209">
    <property type="term" value="F:antioxidant activity"/>
    <property type="evidence" value="ECO:0007669"/>
    <property type="project" value="InterPro"/>
</dbReference>
<dbReference type="EMBL" id="QJJQ01000006">
    <property type="protein sequence ID" value="PXW87016.1"/>
    <property type="molecule type" value="Genomic_DNA"/>
</dbReference>
<gene>
    <name evidence="8" type="ORF">DFR56_10684</name>
</gene>
<dbReference type="PANTHER" id="PTHR42852:SF6">
    <property type="entry name" value="THIOL:DISULFIDE INTERCHANGE PROTEIN DSBE"/>
    <property type="match status" value="1"/>
</dbReference>
<keyword evidence="2" id="KW-0201">Cytochrome c-type biogenesis</keyword>
<accession>A0A2V3VZM5</accession>
<dbReference type="Gene3D" id="3.40.30.10">
    <property type="entry name" value="Glutaredoxin"/>
    <property type="match status" value="1"/>
</dbReference>
<keyword evidence="4" id="KW-1015">Disulfide bond</keyword>
<dbReference type="Pfam" id="PF00578">
    <property type="entry name" value="AhpC-TSA"/>
    <property type="match status" value="1"/>
</dbReference>
<keyword evidence="6" id="KW-0472">Membrane</keyword>
<comment type="subcellular location">
    <subcellularLocation>
        <location evidence="1">Cell envelope</location>
    </subcellularLocation>
</comment>
<dbReference type="PANTHER" id="PTHR42852">
    <property type="entry name" value="THIOL:DISULFIDE INTERCHANGE PROTEIN DSBE"/>
    <property type="match status" value="1"/>
</dbReference>
<protein>
    <submittedName>
        <fullName evidence="8">Peroxiredoxin</fullName>
    </submittedName>
</protein>
<proteinExistence type="predicted"/>
<keyword evidence="6" id="KW-0812">Transmembrane</keyword>
<feature type="transmembrane region" description="Helical" evidence="6">
    <location>
        <begin position="18"/>
        <end position="37"/>
    </location>
</feature>
<keyword evidence="3" id="KW-0735">Signal-anchor</keyword>
<dbReference type="InterPro" id="IPR013766">
    <property type="entry name" value="Thioredoxin_domain"/>
</dbReference>
<dbReference type="RefSeq" id="WP_110395251.1">
    <property type="nucleotide sequence ID" value="NZ_JBHUHB010000001.1"/>
</dbReference>
<keyword evidence="6" id="KW-1133">Transmembrane helix</keyword>
<sequence length="192" mass="22107">MRIEKAREKKKDRKRNRLIFRTIILALLVAAVVFALITNAKKDNKIYKVGDKAPDFQLQQINKNNDLESIRLSDLKGKGVMLNFWATYCKPCEKEMPYMEKLYPQYKDKGIEIVAVSLDATEAVVHQFIDKYNLTFPIPHDTSNQVNDLYKIGPIPTTYFVNPEGIIVEKVEGALTLEQLEGYLKQIQPDND</sequence>
<dbReference type="InterPro" id="IPR050553">
    <property type="entry name" value="Thioredoxin_ResA/DsbE_sf"/>
</dbReference>
<dbReference type="OrthoDB" id="25753at2"/>
<reference evidence="8 9" key="1">
    <citation type="submission" date="2018-05" db="EMBL/GenBank/DDBJ databases">
        <title>Genomic Encyclopedia of Type Strains, Phase IV (KMG-IV): sequencing the most valuable type-strain genomes for metagenomic binning, comparative biology and taxonomic classification.</title>
        <authorList>
            <person name="Goeker M."/>
        </authorList>
    </citation>
    <scope>NUCLEOTIDE SEQUENCE [LARGE SCALE GENOMIC DNA]</scope>
    <source>
        <strain evidence="8 9">DSM 28556</strain>
    </source>
</reference>
<feature type="domain" description="Thioredoxin" evidence="7">
    <location>
        <begin position="47"/>
        <end position="189"/>
    </location>
</feature>
<organism evidence="8 9">
    <name type="scientific">Pseudogracilibacillus auburnensis</name>
    <dbReference type="NCBI Taxonomy" id="1494959"/>
    <lineage>
        <taxon>Bacteria</taxon>
        <taxon>Bacillati</taxon>
        <taxon>Bacillota</taxon>
        <taxon>Bacilli</taxon>
        <taxon>Bacillales</taxon>
        <taxon>Bacillaceae</taxon>
        <taxon>Pseudogracilibacillus</taxon>
    </lineage>
</organism>
<evidence type="ECO:0000256" key="3">
    <source>
        <dbReference type="ARBA" id="ARBA00022968"/>
    </source>
</evidence>
<comment type="caution">
    <text evidence="8">The sequence shown here is derived from an EMBL/GenBank/DDBJ whole genome shotgun (WGS) entry which is preliminary data.</text>
</comment>
<dbReference type="GO" id="GO:0016491">
    <property type="term" value="F:oxidoreductase activity"/>
    <property type="evidence" value="ECO:0007669"/>
    <property type="project" value="InterPro"/>
</dbReference>
<dbReference type="InterPro" id="IPR000866">
    <property type="entry name" value="AhpC/TSA"/>
</dbReference>
<dbReference type="CDD" id="cd02966">
    <property type="entry name" value="TlpA_like_family"/>
    <property type="match status" value="1"/>
</dbReference>
<keyword evidence="9" id="KW-1185">Reference proteome</keyword>
<evidence type="ECO:0000313" key="9">
    <source>
        <dbReference type="Proteomes" id="UP000247978"/>
    </source>
</evidence>
<evidence type="ECO:0000256" key="2">
    <source>
        <dbReference type="ARBA" id="ARBA00022748"/>
    </source>
</evidence>
<dbReference type="NCBIfam" id="NF002854">
    <property type="entry name" value="PRK03147.1"/>
    <property type="match status" value="1"/>
</dbReference>
<evidence type="ECO:0000256" key="5">
    <source>
        <dbReference type="ARBA" id="ARBA00023284"/>
    </source>
</evidence>
<dbReference type="GO" id="GO:0030313">
    <property type="term" value="C:cell envelope"/>
    <property type="evidence" value="ECO:0007669"/>
    <property type="project" value="UniProtKB-SubCell"/>
</dbReference>
<dbReference type="GO" id="GO:0017004">
    <property type="term" value="P:cytochrome complex assembly"/>
    <property type="evidence" value="ECO:0007669"/>
    <property type="project" value="UniProtKB-KW"/>
</dbReference>
<dbReference type="PROSITE" id="PS51352">
    <property type="entry name" value="THIOREDOXIN_2"/>
    <property type="match status" value="1"/>
</dbReference>